<dbReference type="EMBL" id="JAUCMV010000005">
    <property type="protein sequence ID" value="KAK0398952.1"/>
    <property type="molecule type" value="Genomic_DNA"/>
</dbReference>
<dbReference type="InterPro" id="IPR001223">
    <property type="entry name" value="Glyco_hydro18_cat"/>
</dbReference>
<dbReference type="InterPro" id="IPR029070">
    <property type="entry name" value="Chitinase_insertion_sf"/>
</dbReference>
<gene>
    <name evidence="3" type="ORF">QR680_002828</name>
</gene>
<dbReference type="GO" id="GO:0005576">
    <property type="term" value="C:extracellular region"/>
    <property type="evidence" value="ECO:0007669"/>
    <property type="project" value="TreeGrafter"/>
</dbReference>
<name>A0AA39H6W0_9BILA</name>
<sequence>MRLRAWLIAATWLFGATVSASCNFYCFYFPESRNETVNVDVVRNLSCSHLVYGFLEFRRPYWLQGPTDWKYDHGNYKAVADLKKYIPIKILLAVKAESWMDFLDDEFKTSMMVESLFNVAKNFDGYLFDVGSLNMKSEKFLEFLKKIDDTNIKRPNPINIVLSVGARHIGAVGENWRLMEPYFDAVYMIAEDIKAGEDPNVSVHHQALFPSAEIQKGDTISHNAEQLADFGLPRRKIVIGLTTWARAYVPEDPKNAGHLKPSLGWGLRASDKRPRGGRVPLSEFCKLKLTATEVIHNKATSTSSRLDSDGYWYSFNEPGVILKQKLDWIRKGHFGGVGLTSIRGDDEEGTCGEGSMPMHHFVADNFKCSGSHEVRHPSLDCTRLCIARPQKAKRPFKPSDLETDWCSHLVFSSASLKLGGFVDIPSALEVTLERYNSWTSPNKPPVLLSLGAAQDSLTWRTVLATEEHRKLLITRIGRDLSDRQVDGLDISWTSEVLSLADGALLGEFIKDLREGLPNNIIVVSITPQSTFNRVYPMDVLNQYADFVILQGHRFHDPSSAKTGHHSIMFNISSAVTNQTLTLEGFAKTVLSMGKLSPSKIILGFSAEGISMRAADVPVKWEEGIVHDAIIQTYFNLGDLSRLSQEEICEKQKTYEYKFFDEMGVPMMRKDNEMIAFDNARSIRIKTAFASMNNLGGVALYALEMDNVHGECDSKRQYSLLQSIVSAQVCDTCEQKKQAALLKPVMASNQCKESFRVVCSYRIPSLADTDPMPAEKLPLDRCKEIVVEDMVLAADGHVKFADQTATRYMWKLVEARKNFKQHNISIIAAVFCTMSVNEFAEMIDSESGRTTIARNIMRSTRFNSLQGIQFKCNHVLTPSTKKNFAKLLDEINRLYKHPMTRECPYTLSVRIPAWEMSVGRLYDVKMLNSLDAVVLEPFQRHDHRTELISPMFAMEEDERQYSVDNTLKRWLGSGLRESQIILHIPTYGISHQLQNHSETQAGAVTTSTSLLSRKDICHLLNKSTGAKILYDVIASYSTTPDGKWLAFDNIETIKYKVRYAQREGLGGVGLFTLNDEDYDGTSCSAGANVRVCGRVAFGISASHEKLASSSLSPRIAFFYIHTRFGSTWVTQPQHRHRSVLLRTTKAVNAWLGQKVATLIEVSNSIWIISSASASFHHSMDKRIDTISTGYHHLWTQYRKSPILLRLVMHRNECHHSSALNLGHLHAEISIRCQQRMAPIVVLQENDSILMLMSSKSAHTLLPNSRKNRGIPHHKCMEPSTLSFAALHTALLNVFLSLFEHPILNPNFALSLS</sequence>
<dbReference type="GO" id="GO:0005975">
    <property type="term" value="P:carbohydrate metabolic process"/>
    <property type="evidence" value="ECO:0007669"/>
    <property type="project" value="InterPro"/>
</dbReference>
<dbReference type="InterPro" id="IPR011583">
    <property type="entry name" value="Chitinase_II/V-like_cat"/>
</dbReference>
<feature type="domain" description="GH18" evidence="2">
    <location>
        <begin position="755"/>
        <end position="1108"/>
    </location>
</feature>
<evidence type="ECO:0000256" key="1">
    <source>
        <dbReference type="SAM" id="SignalP"/>
    </source>
</evidence>
<evidence type="ECO:0000313" key="4">
    <source>
        <dbReference type="Proteomes" id="UP001175271"/>
    </source>
</evidence>
<dbReference type="GO" id="GO:0004568">
    <property type="term" value="F:chitinase activity"/>
    <property type="evidence" value="ECO:0007669"/>
    <property type="project" value="TreeGrafter"/>
</dbReference>
<feature type="domain" description="GH18" evidence="2">
    <location>
        <begin position="381"/>
        <end position="730"/>
    </location>
</feature>
<evidence type="ECO:0000313" key="3">
    <source>
        <dbReference type="EMBL" id="KAK0398952.1"/>
    </source>
</evidence>
<accession>A0AA39H6W0</accession>
<keyword evidence="4" id="KW-1185">Reference proteome</keyword>
<reference evidence="3" key="1">
    <citation type="submission" date="2023-06" db="EMBL/GenBank/DDBJ databases">
        <title>Genomic analysis of the entomopathogenic nematode Steinernema hermaphroditum.</title>
        <authorList>
            <person name="Schwarz E.M."/>
            <person name="Heppert J.K."/>
            <person name="Baniya A."/>
            <person name="Schwartz H.T."/>
            <person name="Tan C.-H."/>
            <person name="Antoshechkin I."/>
            <person name="Sternberg P.W."/>
            <person name="Goodrich-Blair H."/>
            <person name="Dillman A.R."/>
        </authorList>
    </citation>
    <scope>NUCLEOTIDE SEQUENCE</scope>
    <source>
        <strain evidence="3">PS9179</strain>
        <tissue evidence="3">Whole animal</tissue>
    </source>
</reference>
<dbReference type="SMART" id="SM00636">
    <property type="entry name" value="Glyco_18"/>
    <property type="match status" value="2"/>
</dbReference>
<dbReference type="Gene3D" id="3.20.20.80">
    <property type="entry name" value="Glycosidases"/>
    <property type="match status" value="3"/>
</dbReference>
<protein>
    <recommendedName>
        <fullName evidence="2">GH18 domain-containing protein</fullName>
    </recommendedName>
</protein>
<dbReference type="Pfam" id="PF00704">
    <property type="entry name" value="Glyco_hydro_18"/>
    <property type="match status" value="3"/>
</dbReference>
<proteinExistence type="predicted"/>
<feature type="signal peptide" evidence="1">
    <location>
        <begin position="1"/>
        <end position="21"/>
    </location>
</feature>
<dbReference type="Gene3D" id="3.10.50.10">
    <property type="match status" value="3"/>
</dbReference>
<organism evidence="3 4">
    <name type="scientific">Steinernema hermaphroditum</name>
    <dbReference type="NCBI Taxonomy" id="289476"/>
    <lineage>
        <taxon>Eukaryota</taxon>
        <taxon>Metazoa</taxon>
        <taxon>Ecdysozoa</taxon>
        <taxon>Nematoda</taxon>
        <taxon>Chromadorea</taxon>
        <taxon>Rhabditida</taxon>
        <taxon>Tylenchina</taxon>
        <taxon>Panagrolaimomorpha</taxon>
        <taxon>Strongyloidoidea</taxon>
        <taxon>Steinernematidae</taxon>
        <taxon>Steinernema</taxon>
    </lineage>
</organism>
<dbReference type="GO" id="GO:0008061">
    <property type="term" value="F:chitin binding"/>
    <property type="evidence" value="ECO:0007669"/>
    <property type="project" value="InterPro"/>
</dbReference>
<evidence type="ECO:0000259" key="2">
    <source>
        <dbReference type="PROSITE" id="PS51910"/>
    </source>
</evidence>
<dbReference type="SUPFAM" id="SSF51445">
    <property type="entry name" value="(Trans)glycosidases"/>
    <property type="match status" value="3"/>
</dbReference>
<dbReference type="GO" id="GO:0006032">
    <property type="term" value="P:chitin catabolic process"/>
    <property type="evidence" value="ECO:0007669"/>
    <property type="project" value="TreeGrafter"/>
</dbReference>
<dbReference type="PANTHER" id="PTHR11177">
    <property type="entry name" value="CHITINASE"/>
    <property type="match status" value="1"/>
</dbReference>
<keyword evidence="1" id="KW-0732">Signal</keyword>
<dbReference type="PANTHER" id="PTHR11177:SF317">
    <property type="entry name" value="CHITINASE 12-RELATED"/>
    <property type="match status" value="1"/>
</dbReference>
<dbReference type="InterPro" id="IPR017853">
    <property type="entry name" value="GH"/>
</dbReference>
<dbReference type="Proteomes" id="UP001175271">
    <property type="component" value="Unassembled WGS sequence"/>
</dbReference>
<feature type="chain" id="PRO_5041344483" description="GH18 domain-containing protein" evidence="1">
    <location>
        <begin position="22"/>
        <end position="1311"/>
    </location>
</feature>
<dbReference type="InterPro" id="IPR050314">
    <property type="entry name" value="Glycosyl_Hydrlase_18"/>
</dbReference>
<dbReference type="PROSITE" id="PS51910">
    <property type="entry name" value="GH18_2"/>
    <property type="match status" value="2"/>
</dbReference>
<dbReference type="PROSITE" id="PS51257">
    <property type="entry name" value="PROKAR_LIPOPROTEIN"/>
    <property type="match status" value="1"/>
</dbReference>
<comment type="caution">
    <text evidence="3">The sequence shown here is derived from an EMBL/GenBank/DDBJ whole genome shotgun (WGS) entry which is preliminary data.</text>
</comment>